<evidence type="ECO:0000256" key="3">
    <source>
        <dbReference type="ARBA" id="ARBA00023163"/>
    </source>
</evidence>
<dbReference type="Gene3D" id="1.10.10.10">
    <property type="entry name" value="Winged helix-like DNA-binding domain superfamily/Winged helix DNA-binding domain"/>
    <property type="match status" value="1"/>
</dbReference>
<name>A0ABS3E0P6_9BACI</name>
<dbReference type="SUPFAM" id="SSF55781">
    <property type="entry name" value="GAF domain-like"/>
    <property type="match status" value="1"/>
</dbReference>
<keyword evidence="7" id="KW-1185">Reference proteome</keyword>
<dbReference type="InterPro" id="IPR036390">
    <property type="entry name" value="WH_DNA-bd_sf"/>
</dbReference>
<evidence type="ECO:0000259" key="4">
    <source>
        <dbReference type="PROSITE" id="PS51077"/>
    </source>
</evidence>
<evidence type="ECO:0000256" key="1">
    <source>
        <dbReference type="ARBA" id="ARBA00023015"/>
    </source>
</evidence>
<evidence type="ECO:0000256" key="2">
    <source>
        <dbReference type="ARBA" id="ARBA00023125"/>
    </source>
</evidence>
<dbReference type="Proteomes" id="UP000663970">
    <property type="component" value="Unassembled WGS sequence"/>
</dbReference>
<dbReference type="Pfam" id="PF09339">
    <property type="entry name" value="HTH_IclR"/>
    <property type="match status" value="1"/>
</dbReference>
<keyword evidence="2" id="KW-0238">DNA-binding</keyword>
<protein>
    <submittedName>
        <fullName evidence="6">IclR family transcriptional regulator</fullName>
    </submittedName>
</protein>
<dbReference type="InterPro" id="IPR029016">
    <property type="entry name" value="GAF-like_dom_sf"/>
</dbReference>
<dbReference type="InterPro" id="IPR005471">
    <property type="entry name" value="Tscrpt_reg_IclR_N"/>
</dbReference>
<keyword evidence="3" id="KW-0804">Transcription</keyword>
<dbReference type="Gene3D" id="3.30.450.40">
    <property type="match status" value="1"/>
</dbReference>
<sequence>MPARIAAIDNAIDILMVLSQNKEKSIRELGGQLDISKSTLHRTLQTLESRGFVKQDSATQKYSLGYQILELGVQLKAHHELRNAAVPHMVDLRDQLGETVQLAVMENDQLLIIEAVEGTKELRFFSKAGQTLPVTYGNFGKVFLAFMDIDERENYLAGQPLEKYGSLSIVDRSEYIKQLEHVKEERLSKSVDDPIDGSISMAVPIFSKTETAAALSIVGAKTNQLLADQERWEKLLKKAGEAVSNELSKT</sequence>
<dbReference type="PROSITE" id="PS51078">
    <property type="entry name" value="ICLR_ED"/>
    <property type="match status" value="1"/>
</dbReference>
<comment type="caution">
    <text evidence="6">The sequence shown here is derived from an EMBL/GenBank/DDBJ whole genome shotgun (WGS) entry which is preliminary data.</text>
</comment>
<dbReference type="SUPFAM" id="SSF46785">
    <property type="entry name" value="Winged helix' DNA-binding domain"/>
    <property type="match status" value="1"/>
</dbReference>
<dbReference type="PROSITE" id="PS51077">
    <property type="entry name" value="HTH_ICLR"/>
    <property type="match status" value="1"/>
</dbReference>
<dbReference type="InterPro" id="IPR050707">
    <property type="entry name" value="HTH_MetabolicPath_Reg"/>
</dbReference>
<organism evidence="6 7">
    <name type="scientific">Halobacillus kuroshimensis</name>
    <dbReference type="NCBI Taxonomy" id="302481"/>
    <lineage>
        <taxon>Bacteria</taxon>
        <taxon>Bacillati</taxon>
        <taxon>Bacillota</taxon>
        <taxon>Bacilli</taxon>
        <taxon>Bacillales</taxon>
        <taxon>Bacillaceae</taxon>
        <taxon>Halobacillus</taxon>
    </lineage>
</organism>
<feature type="domain" description="HTH iclR-type" evidence="4">
    <location>
        <begin position="5"/>
        <end position="66"/>
    </location>
</feature>
<dbReference type="PANTHER" id="PTHR30136">
    <property type="entry name" value="HELIX-TURN-HELIX TRANSCRIPTIONAL REGULATOR, ICLR FAMILY"/>
    <property type="match status" value="1"/>
</dbReference>
<accession>A0ABS3E0P6</accession>
<evidence type="ECO:0000259" key="5">
    <source>
        <dbReference type="PROSITE" id="PS51078"/>
    </source>
</evidence>
<evidence type="ECO:0000313" key="7">
    <source>
        <dbReference type="Proteomes" id="UP000663970"/>
    </source>
</evidence>
<proteinExistence type="predicted"/>
<dbReference type="PANTHER" id="PTHR30136:SF24">
    <property type="entry name" value="HTH-TYPE TRANSCRIPTIONAL REPRESSOR ALLR"/>
    <property type="match status" value="1"/>
</dbReference>
<dbReference type="InterPro" id="IPR036388">
    <property type="entry name" value="WH-like_DNA-bd_sf"/>
</dbReference>
<keyword evidence="1" id="KW-0805">Transcription regulation</keyword>
<dbReference type="InterPro" id="IPR014757">
    <property type="entry name" value="Tscrpt_reg_IclR_C"/>
</dbReference>
<gene>
    <name evidence="6" type="ORF">JF544_18210</name>
</gene>
<dbReference type="Pfam" id="PF01614">
    <property type="entry name" value="IclR_C"/>
    <property type="match status" value="1"/>
</dbReference>
<evidence type="ECO:0000313" key="6">
    <source>
        <dbReference type="EMBL" id="MBN8237183.1"/>
    </source>
</evidence>
<dbReference type="EMBL" id="JAEKJY010000007">
    <property type="protein sequence ID" value="MBN8237183.1"/>
    <property type="molecule type" value="Genomic_DNA"/>
</dbReference>
<reference evidence="6 7" key="1">
    <citation type="submission" date="2020-12" db="EMBL/GenBank/DDBJ databases">
        <title>Oil enriched cultivation method for isolating marine PHA-producing bacteria.</title>
        <authorList>
            <person name="Zheng W."/>
            <person name="Yu S."/>
            <person name="Huang Y."/>
        </authorList>
    </citation>
    <scope>NUCLEOTIDE SEQUENCE [LARGE SCALE GENOMIC DNA]</scope>
    <source>
        <strain evidence="6 7">SY-2-6</strain>
    </source>
</reference>
<dbReference type="SMART" id="SM00346">
    <property type="entry name" value="HTH_ICLR"/>
    <property type="match status" value="1"/>
</dbReference>
<feature type="domain" description="IclR-ED" evidence="5">
    <location>
        <begin position="67"/>
        <end position="249"/>
    </location>
</feature>
<dbReference type="RefSeq" id="WP_206935946.1">
    <property type="nucleotide sequence ID" value="NZ_JAEKJY010000007.1"/>
</dbReference>